<dbReference type="AlphaFoldDB" id="A0A4C2A5F3"/>
<organism evidence="1 2">
    <name type="scientific">Eumeta variegata</name>
    <name type="common">Bagworm moth</name>
    <name type="synonym">Eumeta japonica</name>
    <dbReference type="NCBI Taxonomy" id="151549"/>
    <lineage>
        <taxon>Eukaryota</taxon>
        <taxon>Metazoa</taxon>
        <taxon>Ecdysozoa</taxon>
        <taxon>Arthropoda</taxon>
        <taxon>Hexapoda</taxon>
        <taxon>Insecta</taxon>
        <taxon>Pterygota</taxon>
        <taxon>Neoptera</taxon>
        <taxon>Endopterygota</taxon>
        <taxon>Lepidoptera</taxon>
        <taxon>Glossata</taxon>
        <taxon>Ditrysia</taxon>
        <taxon>Tineoidea</taxon>
        <taxon>Psychidae</taxon>
        <taxon>Oiketicinae</taxon>
        <taxon>Eumeta</taxon>
    </lineage>
</organism>
<evidence type="ECO:0000313" key="2">
    <source>
        <dbReference type="Proteomes" id="UP000299102"/>
    </source>
</evidence>
<dbReference type="EMBL" id="BGZK01002466">
    <property type="protein sequence ID" value="GBP94117.1"/>
    <property type="molecule type" value="Genomic_DNA"/>
</dbReference>
<sequence>MSQTGIEGRTGVKIGDGIAIGILTKVVIGRCLGLKNVPRAEVR</sequence>
<protein>
    <submittedName>
        <fullName evidence="1">Uncharacterized protein</fullName>
    </submittedName>
</protein>
<accession>A0A4C2A5F3</accession>
<proteinExistence type="predicted"/>
<comment type="caution">
    <text evidence="1">The sequence shown here is derived from an EMBL/GenBank/DDBJ whole genome shotgun (WGS) entry which is preliminary data.</text>
</comment>
<reference evidence="1 2" key="1">
    <citation type="journal article" date="2019" name="Commun. Biol.">
        <title>The bagworm genome reveals a unique fibroin gene that provides high tensile strength.</title>
        <authorList>
            <person name="Kono N."/>
            <person name="Nakamura H."/>
            <person name="Ohtoshi R."/>
            <person name="Tomita M."/>
            <person name="Numata K."/>
            <person name="Arakawa K."/>
        </authorList>
    </citation>
    <scope>NUCLEOTIDE SEQUENCE [LARGE SCALE GENOMIC DNA]</scope>
</reference>
<dbReference type="Proteomes" id="UP000299102">
    <property type="component" value="Unassembled WGS sequence"/>
</dbReference>
<evidence type="ECO:0000313" key="1">
    <source>
        <dbReference type="EMBL" id="GBP94117.1"/>
    </source>
</evidence>
<keyword evidence="2" id="KW-1185">Reference proteome</keyword>
<gene>
    <name evidence="1" type="ORF">EVAR_69317_1</name>
</gene>
<feature type="non-terminal residue" evidence="1">
    <location>
        <position position="43"/>
    </location>
</feature>
<name>A0A4C2A5F3_EUMVA</name>